<evidence type="ECO:0008006" key="3">
    <source>
        <dbReference type="Google" id="ProtNLM"/>
    </source>
</evidence>
<dbReference type="EMBL" id="QQAZ01000021">
    <property type="protein sequence ID" value="RDI43475.1"/>
    <property type="molecule type" value="Genomic_DNA"/>
</dbReference>
<evidence type="ECO:0000313" key="2">
    <source>
        <dbReference type="Proteomes" id="UP000255355"/>
    </source>
</evidence>
<dbReference type="OrthoDB" id="4578483at2"/>
<evidence type="ECO:0000313" key="1">
    <source>
        <dbReference type="EMBL" id="RDI43475.1"/>
    </source>
</evidence>
<dbReference type="RefSeq" id="WP_068028518.1">
    <property type="nucleotide sequence ID" value="NZ_QQAZ01000021.1"/>
</dbReference>
<keyword evidence="2" id="KW-1185">Reference proteome</keyword>
<reference evidence="1 2" key="1">
    <citation type="submission" date="2018-07" db="EMBL/GenBank/DDBJ databases">
        <title>Genomic Encyclopedia of Type Strains, Phase IV (KMG-IV): sequencing the most valuable type-strain genomes for metagenomic binning, comparative biology and taxonomic classification.</title>
        <authorList>
            <person name="Goeker M."/>
        </authorList>
    </citation>
    <scope>NUCLEOTIDE SEQUENCE [LARGE SCALE GENOMIC DNA]</scope>
    <source>
        <strain evidence="1 2">DSM 44952</strain>
    </source>
</reference>
<dbReference type="InterPro" id="IPR011009">
    <property type="entry name" value="Kinase-like_dom_sf"/>
</dbReference>
<gene>
    <name evidence="1" type="ORF">DFR68_12132</name>
</gene>
<proteinExistence type="predicted"/>
<accession>A0A370GI55</accession>
<sequence>MTESPIAEYGTDLLRTSIGAHGSGFLWRRRPGPLAPSPFVTGDYPFTHVAHVDDVRLVPGRDDGPARVYEVRGQRSVARVLLREGPRADLTVPLRGMGALLRALHEQRAPALAEPRGIVRLRDWLSGCAGTQRASDAYRFALDGLGSARTAVLADLCVRISSDDHPVLSHGAPSLGSLAVGDDPRAADLLVGEDLCAAPWYFDVGWVVGELVELQCVRGVDASGWEALIQAFLDGYGRDLGSEWSLLASMRIMLHLHDYTAYVAWRPEEFTRYLHLLAFLIDSCPGS</sequence>
<protein>
    <recommendedName>
        <fullName evidence="3">Phosphotransferase family enzyme</fullName>
    </recommendedName>
</protein>
<dbReference type="SUPFAM" id="SSF56112">
    <property type="entry name" value="Protein kinase-like (PK-like)"/>
    <property type="match status" value="1"/>
</dbReference>
<dbReference type="STRING" id="1210089.GCA_001613165_06474"/>
<dbReference type="Proteomes" id="UP000255355">
    <property type="component" value="Unassembled WGS sequence"/>
</dbReference>
<comment type="caution">
    <text evidence="1">The sequence shown here is derived from an EMBL/GenBank/DDBJ whole genome shotgun (WGS) entry which is preliminary data.</text>
</comment>
<organism evidence="1 2">
    <name type="scientific">Nocardia mexicana</name>
    <dbReference type="NCBI Taxonomy" id="279262"/>
    <lineage>
        <taxon>Bacteria</taxon>
        <taxon>Bacillati</taxon>
        <taxon>Actinomycetota</taxon>
        <taxon>Actinomycetes</taxon>
        <taxon>Mycobacteriales</taxon>
        <taxon>Nocardiaceae</taxon>
        <taxon>Nocardia</taxon>
    </lineage>
</organism>
<name>A0A370GI55_9NOCA</name>
<dbReference type="AlphaFoldDB" id="A0A370GI55"/>